<evidence type="ECO:0000313" key="2">
    <source>
        <dbReference type="EMBL" id="SVB80321.1"/>
    </source>
</evidence>
<reference evidence="2" key="1">
    <citation type="submission" date="2018-05" db="EMBL/GenBank/DDBJ databases">
        <authorList>
            <person name="Lanie J.A."/>
            <person name="Ng W.-L."/>
            <person name="Kazmierczak K.M."/>
            <person name="Andrzejewski T.M."/>
            <person name="Davidsen T.M."/>
            <person name="Wayne K.J."/>
            <person name="Tettelin H."/>
            <person name="Glass J.I."/>
            <person name="Rusch D."/>
            <person name="Podicherti R."/>
            <person name="Tsui H.-C.T."/>
            <person name="Winkler M.E."/>
        </authorList>
    </citation>
    <scope>NUCLEOTIDE SEQUENCE</scope>
</reference>
<organism evidence="2">
    <name type="scientific">marine metagenome</name>
    <dbReference type="NCBI Taxonomy" id="408172"/>
    <lineage>
        <taxon>unclassified sequences</taxon>
        <taxon>metagenomes</taxon>
        <taxon>ecological metagenomes</taxon>
    </lineage>
</organism>
<feature type="region of interest" description="Disordered" evidence="1">
    <location>
        <begin position="65"/>
        <end position="84"/>
    </location>
</feature>
<feature type="compositionally biased region" description="Basic and acidic residues" evidence="1">
    <location>
        <begin position="65"/>
        <end position="81"/>
    </location>
</feature>
<gene>
    <name evidence="2" type="ORF">METZ01_LOCUS233175</name>
</gene>
<protein>
    <submittedName>
        <fullName evidence="2">Uncharacterized protein</fullName>
    </submittedName>
</protein>
<dbReference type="EMBL" id="UINC01058264">
    <property type="protein sequence ID" value="SVB80321.1"/>
    <property type="molecule type" value="Genomic_DNA"/>
</dbReference>
<sequence>SSRKYIDNTAARATPLAQNSDRKTLAPVLESNVMKAESGSRLNDENIDKLLSGYSSDNFVSGMHPRDWADPRWSESDEQPEKPQNFLSNGKIDQMLPQDFSGKAINIRIPAIKVDSNVEQLEIIEKNGRNEYETPKNVVGRVPTDPNMLDSVTGWYFGHLESPIKSEGNVFHNLPQVADYIRDGDPVYVFLYTSDQEFIYQAVKSEVLHESELKLY</sequence>
<feature type="non-terminal residue" evidence="2">
    <location>
        <position position="216"/>
    </location>
</feature>
<proteinExistence type="predicted"/>
<evidence type="ECO:0000256" key="1">
    <source>
        <dbReference type="SAM" id="MobiDB-lite"/>
    </source>
</evidence>
<accession>A0A382H1K7</accession>
<dbReference type="AlphaFoldDB" id="A0A382H1K7"/>
<dbReference type="InterPro" id="IPR023365">
    <property type="entry name" value="Sortase_dom-sf"/>
</dbReference>
<dbReference type="Gene3D" id="2.40.260.10">
    <property type="entry name" value="Sortase"/>
    <property type="match status" value="1"/>
</dbReference>
<feature type="non-terminal residue" evidence="2">
    <location>
        <position position="1"/>
    </location>
</feature>
<name>A0A382H1K7_9ZZZZ</name>